<proteinExistence type="predicted"/>
<dbReference type="Proteomes" id="UP001265746">
    <property type="component" value="Unassembled WGS sequence"/>
</dbReference>
<comment type="caution">
    <text evidence="1">The sequence shown here is derived from an EMBL/GenBank/DDBJ whole genome shotgun (WGS) entry which is preliminary data.</text>
</comment>
<name>A0AAD9SSD8_PHOAM</name>
<organism evidence="1 2">
    <name type="scientific">Phomopsis amygdali</name>
    <name type="common">Fusicoccum amygdali</name>
    <dbReference type="NCBI Taxonomy" id="1214568"/>
    <lineage>
        <taxon>Eukaryota</taxon>
        <taxon>Fungi</taxon>
        <taxon>Dikarya</taxon>
        <taxon>Ascomycota</taxon>
        <taxon>Pezizomycotina</taxon>
        <taxon>Sordariomycetes</taxon>
        <taxon>Sordariomycetidae</taxon>
        <taxon>Diaporthales</taxon>
        <taxon>Diaporthaceae</taxon>
        <taxon>Diaporthe</taxon>
    </lineage>
</organism>
<protein>
    <submittedName>
        <fullName evidence="1">Uncharacterized protein</fullName>
    </submittedName>
</protein>
<evidence type="ECO:0000313" key="1">
    <source>
        <dbReference type="EMBL" id="KAK2615576.1"/>
    </source>
</evidence>
<sequence length="106" mass="11744">MPPKKVYVQPASSRRQPKGFFRSTYDSLTSPENSSMVKAIASFGVGVTFLASSWGEFLLPPMYNKENRDDCTLRDETGTSGWMAWKWKASVKLGVDARLPLATAHG</sequence>
<gene>
    <name evidence="1" type="ORF">N8I77_002322</name>
</gene>
<evidence type="ECO:0000313" key="2">
    <source>
        <dbReference type="Proteomes" id="UP001265746"/>
    </source>
</evidence>
<reference evidence="1" key="1">
    <citation type="submission" date="2023-06" db="EMBL/GenBank/DDBJ databases">
        <authorList>
            <person name="Noh H."/>
        </authorList>
    </citation>
    <scope>NUCLEOTIDE SEQUENCE</scope>
    <source>
        <strain evidence="1">DUCC20226</strain>
    </source>
</reference>
<accession>A0AAD9SSD8</accession>
<dbReference type="EMBL" id="JAUJFL010000001">
    <property type="protein sequence ID" value="KAK2615576.1"/>
    <property type="molecule type" value="Genomic_DNA"/>
</dbReference>
<keyword evidence="2" id="KW-1185">Reference proteome</keyword>
<dbReference type="AlphaFoldDB" id="A0AAD9SSD8"/>